<dbReference type="SMART" id="SM00579">
    <property type="entry name" value="FBD"/>
    <property type="match status" value="1"/>
</dbReference>
<protein>
    <recommendedName>
        <fullName evidence="1">FBD domain-containing protein</fullName>
    </recommendedName>
</protein>
<accession>A0A822XRJ4</accession>
<dbReference type="InterPro" id="IPR036047">
    <property type="entry name" value="F-box-like_dom_sf"/>
</dbReference>
<name>A0A822XRJ4_NELNU</name>
<gene>
    <name evidence="2" type="ORF">HUJ06_024513</name>
</gene>
<dbReference type="InterPro" id="IPR055357">
    <property type="entry name" value="LRR_At1g61320_AtMIF1"/>
</dbReference>
<dbReference type="EMBL" id="DUZY01000001">
    <property type="protein sequence ID" value="DAD23050.1"/>
    <property type="molecule type" value="Genomic_DNA"/>
</dbReference>
<dbReference type="Pfam" id="PF23622">
    <property type="entry name" value="LRR_At1g61320_AtMIF1"/>
    <property type="match status" value="1"/>
</dbReference>
<organism evidence="2 3">
    <name type="scientific">Nelumbo nucifera</name>
    <name type="common">Sacred lotus</name>
    <dbReference type="NCBI Taxonomy" id="4432"/>
    <lineage>
        <taxon>Eukaryota</taxon>
        <taxon>Viridiplantae</taxon>
        <taxon>Streptophyta</taxon>
        <taxon>Embryophyta</taxon>
        <taxon>Tracheophyta</taxon>
        <taxon>Spermatophyta</taxon>
        <taxon>Magnoliopsida</taxon>
        <taxon>Proteales</taxon>
        <taxon>Nelumbonaceae</taxon>
        <taxon>Nelumbo</taxon>
    </lineage>
</organism>
<dbReference type="AlphaFoldDB" id="A0A822XRJ4"/>
<dbReference type="InterPro" id="IPR032675">
    <property type="entry name" value="LRR_dom_sf"/>
</dbReference>
<evidence type="ECO:0000313" key="3">
    <source>
        <dbReference type="Proteomes" id="UP000607653"/>
    </source>
</evidence>
<dbReference type="PANTHER" id="PTHR34145:SF28">
    <property type="entry name" value="F-BOX DOMAIN-CONTAINING PROTEIN"/>
    <property type="match status" value="1"/>
</dbReference>
<dbReference type="SUPFAM" id="SSF52047">
    <property type="entry name" value="RNI-like"/>
    <property type="match status" value="1"/>
</dbReference>
<reference evidence="2 3" key="1">
    <citation type="journal article" date="2020" name="Mol. Biol. Evol.">
        <title>Distinct Expression and Methylation Patterns for Genes with Different Fates following a Single Whole-Genome Duplication in Flowering Plants.</title>
        <authorList>
            <person name="Shi T."/>
            <person name="Rahmani R.S."/>
            <person name="Gugger P.F."/>
            <person name="Wang M."/>
            <person name="Li H."/>
            <person name="Zhang Y."/>
            <person name="Li Z."/>
            <person name="Wang Q."/>
            <person name="Van de Peer Y."/>
            <person name="Marchal K."/>
            <person name="Chen J."/>
        </authorList>
    </citation>
    <scope>NUCLEOTIDE SEQUENCE [LARGE SCALE GENOMIC DNA]</scope>
    <source>
        <tissue evidence="2">Leaf</tissue>
    </source>
</reference>
<keyword evidence="3" id="KW-1185">Reference proteome</keyword>
<dbReference type="InterPro" id="IPR006566">
    <property type="entry name" value="FBD"/>
</dbReference>
<proteinExistence type="predicted"/>
<feature type="domain" description="FBD" evidence="1">
    <location>
        <begin position="352"/>
        <end position="423"/>
    </location>
</feature>
<comment type="caution">
    <text evidence="2">The sequence shown here is derived from an EMBL/GenBank/DDBJ whole genome shotgun (WGS) entry which is preliminary data.</text>
</comment>
<dbReference type="SUPFAM" id="SSF81383">
    <property type="entry name" value="F-box domain"/>
    <property type="match status" value="1"/>
</dbReference>
<dbReference type="PANTHER" id="PTHR34145">
    <property type="entry name" value="OS02G0105600 PROTEIN"/>
    <property type="match status" value="1"/>
</dbReference>
<dbReference type="Gene3D" id="3.80.10.10">
    <property type="entry name" value="Ribonuclease Inhibitor"/>
    <property type="match status" value="1"/>
</dbReference>
<dbReference type="Proteomes" id="UP000607653">
    <property type="component" value="Unassembled WGS sequence"/>
</dbReference>
<evidence type="ECO:0000259" key="1">
    <source>
        <dbReference type="SMART" id="SM00579"/>
    </source>
</evidence>
<evidence type="ECO:0000313" key="2">
    <source>
        <dbReference type="EMBL" id="DAD23050.1"/>
    </source>
</evidence>
<sequence>MSQQPQQKKTKTDHESANSNAINLADDILENIFSFLPIKEAVRNGILSRRFRKSWIWNRCLDFDKEFASGLTREEFINIVDQILKLHAAPKVNTFRLFINPIKEFSMVREWINFATMKEVEELDLDFSAGNTNYMLLPHHLLKNGSVRVLKLSLCAFILYPSLNGLRSLTTVVLRQVDLSEKSIEIVLNNCLFIELLELTKCRRLCHLNISAQNLRRFRILKVVDCSNLLYVDIDAPTHSIILGIYEISTEIFSYLFSIFSPFIPVIEWDRVGLALRYSHGELRGMDICLQNLTEFQLLMEVSYCNPYDVALFLRNCPCLERLFMRLQKYSFSCGAYWEMHAKQPFQEMDYWFHHLKHVQVKGLSFQKHELLLIKFLLAKASVLETLDLVIPTRKVNRHQYDEMYYQLNNSFRASPKAKINVFESPNDRRCLHPIHTMS</sequence>
<dbReference type="InterPro" id="IPR053772">
    <property type="entry name" value="At1g61320/At1g61330-like"/>
</dbReference>